<comment type="PTM">
    <text evidence="3">Glycosylated.</text>
</comment>
<evidence type="ECO:0000313" key="7">
    <source>
        <dbReference type="Proteomes" id="UP001172681"/>
    </source>
</evidence>
<keyword evidence="3" id="KW-0325">Glycoprotein</keyword>
<feature type="binding site" evidence="2">
    <location>
        <position position="122"/>
    </location>
    <ligand>
        <name>Ca(2+)</name>
        <dbReference type="ChEBI" id="CHEBI:29108"/>
        <label>1</label>
        <note>catalytic</note>
    </ligand>
</feature>
<dbReference type="Pfam" id="PF01731">
    <property type="entry name" value="Arylesterase"/>
    <property type="match status" value="1"/>
</dbReference>
<proteinExistence type="predicted"/>
<reference evidence="6" key="1">
    <citation type="submission" date="2022-10" db="EMBL/GenBank/DDBJ databases">
        <title>Culturing micro-colonial fungi from biological soil crusts in the Mojave desert and describing Neophaeococcomyces mojavensis, and introducing the new genera and species Taxawa tesnikishii.</title>
        <authorList>
            <person name="Kurbessoian T."/>
            <person name="Stajich J.E."/>
        </authorList>
    </citation>
    <scope>NUCLEOTIDE SEQUENCE</scope>
    <source>
        <strain evidence="6">TK_35</strain>
    </source>
</reference>
<dbReference type="PANTHER" id="PTHR12436">
    <property type="entry name" value="80 KDA MCM3-ASSOCIATED PROTEIN"/>
    <property type="match status" value="1"/>
</dbReference>
<dbReference type="EMBL" id="JAPDRN010000031">
    <property type="protein sequence ID" value="KAJ9636023.1"/>
    <property type="molecule type" value="Genomic_DNA"/>
</dbReference>
<accession>A0AA39CYD9</accession>
<keyword evidence="2" id="KW-0479">Metal-binding</keyword>
<feature type="region of interest" description="Disordered" evidence="4">
    <location>
        <begin position="364"/>
        <end position="418"/>
    </location>
</feature>
<evidence type="ECO:0000313" key="6">
    <source>
        <dbReference type="EMBL" id="KAJ9636023.1"/>
    </source>
</evidence>
<feature type="domain" description="SAC3/GANP/THP3 conserved" evidence="5">
    <location>
        <begin position="621"/>
        <end position="833"/>
    </location>
</feature>
<feature type="binding site" evidence="2">
    <location>
        <position position="175"/>
    </location>
    <ligand>
        <name>Ca(2+)</name>
        <dbReference type="ChEBI" id="CHEBI:29108"/>
        <label>1</label>
        <note>catalytic</note>
    </ligand>
</feature>
<dbReference type="Gene3D" id="2.120.10.30">
    <property type="entry name" value="TolB, C-terminal domain"/>
    <property type="match status" value="1"/>
</dbReference>
<feature type="binding site" evidence="2">
    <location>
        <position position="290"/>
    </location>
    <ligand>
        <name>Ca(2+)</name>
        <dbReference type="ChEBI" id="CHEBI:29108"/>
        <label>1</label>
        <note>catalytic</note>
    </ligand>
</feature>
<dbReference type="PANTHER" id="PTHR12436:SF4">
    <property type="entry name" value="LEUKOCYTE RECEPTOR CLUSTER MEMBER 8"/>
    <property type="match status" value="1"/>
</dbReference>
<dbReference type="InterPro" id="IPR005062">
    <property type="entry name" value="SAC3/GANP/THP3_conserved"/>
</dbReference>
<dbReference type="GO" id="GO:0046872">
    <property type="term" value="F:metal ion binding"/>
    <property type="evidence" value="ECO:0007669"/>
    <property type="project" value="UniProtKB-KW"/>
</dbReference>
<gene>
    <name evidence="6" type="ORF">H2204_005520</name>
</gene>
<dbReference type="FunFam" id="1.25.40.990:FF:000006">
    <property type="entry name" value="Putative SAC3/GANP domain protein"/>
    <property type="match status" value="1"/>
</dbReference>
<evidence type="ECO:0000256" key="1">
    <source>
        <dbReference type="PIRSR" id="PIRSR602640-1"/>
    </source>
</evidence>
<keyword evidence="2" id="KW-0106">Calcium</keyword>
<feature type="glycosylation site" description="N-linked (GlcNAc...) asparagine" evidence="3">
    <location>
        <position position="290"/>
    </location>
</feature>
<feature type="region of interest" description="Disordered" evidence="4">
    <location>
        <begin position="495"/>
        <end position="607"/>
    </location>
</feature>
<dbReference type="InterPro" id="IPR011042">
    <property type="entry name" value="6-blade_b-propeller_TolB-like"/>
</dbReference>
<feature type="compositionally biased region" description="Low complexity" evidence="4">
    <location>
        <begin position="400"/>
        <end position="410"/>
    </location>
</feature>
<sequence length="877" mass="98090">MSSGWTKFLPVPVLVAALGALYSNPTYIVPFLDKYGGRLSDFQPAVQHLHHGALNNDKCWKNPACGYPETRKVFYPPLNLHDTVNAQTYREYFLKYDIKTNTTVPLKIEGLDPTHDLVLHGIDIFVPEDDSSMIYLFAVNHGRRGEEILLFSHVLGSNTLTFVREFKHWKIKTPNAVAALGPDSFFITNDHYFYGGAFGGLLRTFEDKFGPWKWATDVVYCSAAGPSLECKTVSPTNAHPYANGVIVVDDGKTLMVNDVIAATTTIYAIDPETKQLTTKKVVKLGAGADNLSLIPESGDVVVATFPDIVGLMGRLHDPLNAKLHTEAAVVRLVKKKNYEPELLYWDDGAQMSALTGVAVDPGSVPARQSFGPQSGLPPPPTYAPPAVPHSQYPPPPPVPVIASVPSSQQPPKKKMNWSPDVRDYVNRSFAQVSAIPGVTKEQIEVRLKDVITEATQSGKLDSINWKELPLPQQMIHDERTRALFAPVPPPHYVPPIPAPEYSNTVWQPRTDVPRKRKSQELTDDVASNTPTPPWRMNAQPSGSFADRVSFATSEKRPKLDMSSSVSKTSASLESRRRRFEANRTGSNSPRTQDSSRGASPEPKVTGPIVGRCQKLEKNYFRLTSAPNPDDVRPLEVLRKTLELLKKKWRSEGNYVYICDQFKSLRQDLTVQHIKNDFTTSVYEYHARIALEKGDLGEYNQCQTQLRALYKQNLGGHPVEFKAYRILYFIHTCNQTDMNDVLSDLTPADKKEPAIKHALEVRSALALGNYHKFFKLYLTVPDMGAYLMDMFVERERLAALACICRSYKPDVRLRFVTEELGFESDEEACQFILDHVSEDNTLLEERDGDVRFLSGKAGSIFHIAKTRAFGQVDIKGQI</sequence>
<organism evidence="6 7">
    <name type="scientific">Knufia peltigerae</name>
    <dbReference type="NCBI Taxonomy" id="1002370"/>
    <lineage>
        <taxon>Eukaryota</taxon>
        <taxon>Fungi</taxon>
        <taxon>Dikarya</taxon>
        <taxon>Ascomycota</taxon>
        <taxon>Pezizomycotina</taxon>
        <taxon>Eurotiomycetes</taxon>
        <taxon>Chaetothyriomycetidae</taxon>
        <taxon>Chaetothyriales</taxon>
        <taxon>Trichomeriaceae</taxon>
        <taxon>Knufia</taxon>
    </lineage>
</organism>
<feature type="binding site" evidence="2">
    <location>
        <position position="243"/>
    </location>
    <ligand>
        <name>Ca(2+)</name>
        <dbReference type="ChEBI" id="CHEBI:29108"/>
        <label>1</label>
        <note>catalytic</note>
    </ligand>
</feature>
<dbReference type="SUPFAM" id="SSF63829">
    <property type="entry name" value="Calcium-dependent phosphotriesterase"/>
    <property type="match status" value="1"/>
</dbReference>
<dbReference type="InterPro" id="IPR002640">
    <property type="entry name" value="Arylesterase"/>
</dbReference>
<dbReference type="Proteomes" id="UP001172681">
    <property type="component" value="Unassembled WGS sequence"/>
</dbReference>
<feature type="active site" description="Proton acceptor" evidence="1">
    <location>
        <position position="120"/>
    </location>
</feature>
<feature type="compositionally biased region" description="Pro residues" evidence="4">
    <location>
        <begin position="375"/>
        <end position="399"/>
    </location>
</feature>
<dbReference type="Pfam" id="PF03399">
    <property type="entry name" value="SAC3_GANP"/>
    <property type="match status" value="1"/>
</dbReference>
<feature type="compositionally biased region" description="Polar residues" evidence="4">
    <location>
        <begin position="561"/>
        <end position="572"/>
    </location>
</feature>
<feature type="binding site" evidence="2">
    <location>
        <position position="289"/>
    </location>
    <ligand>
        <name>Ca(2+)</name>
        <dbReference type="ChEBI" id="CHEBI:29108"/>
        <label>1</label>
        <note>catalytic</note>
    </ligand>
</feature>
<protein>
    <recommendedName>
        <fullName evidence="5">SAC3/GANP/THP3 conserved domain-containing protein</fullName>
    </recommendedName>
</protein>
<evidence type="ECO:0000256" key="3">
    <source>
        <dbReference type="PIRSR" id="PIRSR602640-4"/>
    </source>
</evidence>
<dbReference type="Gene3D" id="1.25.40.990">
    <property type="match status" value="1"/>
</dbReference>
<evidence type="ECO:0000256" key="2">
    <source>
        <dbReference type="PIRSR" id="PIRSR602640-2"/>
    </source>
</evidence>
<feature type="compositionally biased region" description="Polar residues" evidence="4">
    <location>
        <begin position="583"/>
        <end position="597"/>
    </location>
</feature>
<keyword evidence="7" id="KW-1185">Reference proteome</keyword>
<name>A0AA39CYD9_9EURO</name>
<dbReference type="GO" id="GO:0005634">
    <property type="term" value="C:nucleus"/>
    <property type="evidence" value="ECO:0007669"/>
    <property type="project" value="TreeGrafter"/>
</dbReference>
<comment type="caution">
    <text evidence="6">The sequence shown here is derived from an EMBL/GenBank/DDBJ whole genome shotgun (WGS) entry which is preliminary data.</text>
</comment>
<dbReference type="GO" id="GO:0004064">
    <property type="term" value="F:arylesterase activity"/>
    <property type="evidence" value="ECO:0007669"/>
    <property type="project" value="InterPro"/>
</dbReference>
<evidence type="ECO:0000259" key="5">
    <source>
        <dbReference type="Pfam" id="PF03399"/>
    </source>
</evidence>
<dbReference type="AlphaFoldDB" id="A0AA39CYD9"/>
<dbReference type="InterPro" id="IPR045107">
    <property type="entry name" value="SAC3/GANP/THP3"/>
</dbReference>
<comment type="cofactor">
    <cofactor evidence="2">
        <name>Ca(2+)</name>
        <dbReference type="ChEBI" id="CHEBI:29108"/>
    </cofactor>
    <text evidence="2">Binds 2 calcium ions per subunit.</text>
</comment>
<evidence type="ECO:0000256" key="4">
    <source>
        <dbReference type="SAM" id="MobiDB-lite"/>
    </source>
</evidence>